<feature type="transmembrane region" description="Helical" evidence="6">
    <location>
        <begin position="34"/>
        <end position="57"/>
    </location>
</feature>
<sequence>MEKRLYRSRTDRMIAGVCGGIAKYFDMDPTIVRLLWVLIVMLGGSGILAYIICWIVIPEEPIG</sequence>
<keyword evidence="4 6" id="KW-1133">Transmembrane helix</keyword>
<evidence type="ECO:0000256" key="2">
    <source>
        <dbReference type="ARBA" id="ARBA00022475"/>
    </source>
</evidence>
<name>I7LK16_9CLOT</name>
<evidence type="ECO:0000256" key="5">
    <source>
        <dbReference type="ARBA" id="ARBA00023136"/>
    </source>
</evidence>
<dbReference type="eggNOG" id="COG1983">
    <property type="taxonomic scope" value="Bacteria"/>
</dbReference>
<dbReference type="GO" id="GO:0005886">
    <property type="term" value="C:plasma membrane"/>
    <property type="evidence" value="ECO:0007669"/>
    <property type="project" value="UniProtKB-SubCell"/>
</dbReference>
<keyword evidence="2" id="KW-1003">Cell membrane</keyword>
<proteinExistence type="predicted"/>
<accession>I7LK16</accession>
<evidence type="ECO:0000256" key="4">
    <source>
        <dbReference type="ARBA" id="ARBA00022989"/>
    </source>
</evidence>
<evidence type="ECO:0000256" key="3">
    <source>
        <dbReference type="ARBA" id="ARBA00022692"/>
    </source>
</evidence>
<reference evidence="8 9" key="1">
    <citation type="journal article" date="2011" name="J. Bacteriol.">
        <title>Draft genome sequence of Caloramator australicus strain RC3T, a thermoanaerobe from the Great Artesian Basin of Australia.</title>
        <authorList>
            <person name="Ogg C.D."/>
            <person name="Patel B.K.C."/>
        </authorList>
    </citation>
    <scope>NUCLEOTIDE SEQUENCE [LARGE SCALE GENOMIC DNA]</scope>
    <source>
        <strain evidence="8 9">RC3</strain>
    </source>
</reference>
<protein>
    <recommendedName>
        <fullName evidence="7">Phage shock protein PspC N-terminal domain-containing protein</fullName>
    </recommendedName>
</protein>
<dbReference type="RefSeq" id="WP_008909394.1">
    <property type="nucleotide sequence ID" value="NZ_CAKP01000109.1"/>
</dbReference>
<dbReference type="OrthoDB" id="9815286at2"/>
<dbReference type="InterPro" id="IPR007168">
    <property type="entry name" value="Phageshock_PspC_N"/>
</dbReference>
<dbReference type="STRING" id="857293.CAAU_2054"/>
<dbReference type="PANTHER" id="PTHR33885:SF3">
    <property type="entry name" value="PHAGE SHOCK PROTEIN C"/>
    <property type="match status" value="1"/>
</dbReference>
<gene>
    <name evidence="8" type="ORF">CAAU_2054</name>
</gene>
<dbReference type="Proteomes" id="UP000007652">
    <property type="component" value="Unassembled WGS sequence"/>
</dbReference>
<evidence type="ECO:0000259" key="7">
    <source>
        <dbReference type="Pfam" id="PF04024"/>
    </source>
</evidence>
<evidence type="ECO:0000313" key="8">
    <source>
        <dbReference type="EMBL" id="CCJ34138.1"/>
    </source>
</evidence>
<keyword evidence="9" id="KW-1185">Reference proteome</keyword>
<dbReference type="Pfam" id="PF04024">
    <property type="entry name" value="PspC"/>
    <property type="match status" value="1"/>
</dbReference>
<evidence type="ECO:0000256" key="6">
    <source>
        <dbReference type="SAM" id="Phobius"/>
    </source>
</evidence>
<dbReference type="InterPro" id="IPR052027">
    <property type="entry name" value="PspC"/>
</dbReference>
<dbReference type="EMBL" id="CAKP01000109">
    <property type="protein sequence ID" value="CCJ34138.1"/>
    <property type="molecule type" value="Genomic_DNA"/>
</dbReference>
<keyword evidence="5 6" id="KW-0472">Membrane</keyword>
<evidence type="ECO:0000313" key="9">
    <source>
        <dbReference type="Proteomes" id="UP000007652"/>
    </source>
</evidence>
<dbReference type="PANTHER" id="PTHR33885">
    <property type="entry name" value="PHAGE SHOCK PROTEIN C"/>
    <property type="match status" value="1"/>
</dbReference>
<dbReference type="AlphaFoldDB" id="I7LK16"/>
<feature type="domain" description="Phage shock protein PspC N-terminal" evidence="7">
    <location>
        <begin position="3"/>
        <end position="60"/>
    </location>
</feature>
<evidence type="ECO:0000256" key="1">
    <source>
        <dbReference type="ARBA" id="ARBA00004162"/>
    </source>
</evidence>
<comment type="caution">
    <text evidence="8">The sequence shown here is derived from an EMBL/GenBank/DDBJ whole genome shotgun (WGS) entry which is preliminary data.</text>
</comment>
<organism evidence="8 9">
    <name type="scientific">Caloramator australicus RC3</name>
    <dbReference type="NCBI Taxonomy" id="857293"/>
    <lineage>
        <taxon>Bacteria</taxon>
        <taxon>Bacillati</taxon>
        <taxon>Bacillota</taxon>
        <taxon>Clostridia</taxon>
        <taxon>Eubacteriales</taxon>
        <taxon>Clostridiaceae</taxon>
        <taxon>Caloramator</taxon>
    </lineage>
</organism>
<keyword evidence="3 6" id="KW-0812">Transmembrane</keyword>
<comment type="subcellular location">
    <subcellularLocation>
        <location evidence="1">Cell membrane</location>
        <topology evidence="1">Single-pass membrane protein</topology>
    </subcellularLocation>
</comment>